<dbReference type="AlphaFoldDB" id="G0MMI0"/>
<reference evidence="3" key="1">
    <citation type="submission" date="2011-07" db="EMBL/GenBank/DDBJ databases">
        <authorList>
            <consortium name="Caenorhabditis brenneri Sequencing and Analysis Consortium"/>
            <person name="Wilson R.K."/>
        </authorList>
    </citation>
    <scope>NUCLEOTIDE SEQUENCE [LARGE SCALE GENOMIC DNA]</scope>
    <source>
        <strain evidence="3">PB2801</strain>
    </source>
</reference>
<feature type="transmembrane region" description="Helical" evidence="1">
    <location>
        <begin position="147"/>
        <end position="171"/>
    </location>
</feature>
<evidence type="ECO:0000313" key="2">
    <source>
        <dbReference type="EMBL" id="EGT37381.1"/>
    </source>
</evidence>
<dbReference type="Proteomes" id="UP000008068">
    <property type="component" value="Unassembled WGS sequence"/>
</dbReference>
<dbReference type="HOGENOM" id="CLU_1548963_0_0_1"/>
<keyword evidence="1" id="KW-1133">Transmembrane helix</keyword>
<dbReference type="InParanoid" id="G0MMI0"/>
<evidence type="ECO:0000313" key="3">
    <source>
        <dbReference type="Proteomes" id="UP000008068"/>
    </source>
</evidence>
<keyword evidence="1" id="KW-0812">Transmembrane</keyword>
<sequence length="173" mass="19902">MVVASICIAGNVSMTSAGIVEKIGFTMDITFRTPRFTRPNQRKIAPYLLPFNYHKRRLGSTDESSSMLESRRVLMYSYVYAYHQKQGMISKDFKQFQNKLKDRLDLANSRENVEKCEQLRKSILDYCNGVQTGKENGTRKSNDRCNIISSVFVVLLFCCIPAVMIMLYVFLPL</sequence>
<keyword evidence="3" id="KW-1185">Reference proteome</keyword>
<protein>
    <submittedName>
        <fullName evidence="2">Uncharacterized protein</fullName>
    </submittedName>
</protein>
<organism evidence="3">
    <name type="scientific">Caenorhabditis brenneri</name>
    <name type="common">Nematode worm</name>
    <dbReference type="NCBI Taxonomy" id="135651"/>
    <lineage>
        <taxon>Eukaryota</taxon>
        <taxon>Metazoa</taxon>
        <taxon>Ecdysozoa</taxon>
        <taxon>Nematoda</taxon>
        <taxon>Chromadorea</taxon>
        <taxon>Rhabditida</taxon>
        <taxon>Rhabditina</taxon>
        <taxon>Rhabditomorpha</taxon>
        <taxon>Rhabditoidea</taxon>
        <taxon>Rhabditidae</taxon>
        <taxon>Peloderinae</taxon>
        <taxon>Caenorhabditis</taxon>
    </lineage>
</organism>
<gene>
    <name evidence="2" type="ORF">CAEBREN_16931</name>
</gene>
<proteinExistence type="predicted"/>
<evidence type="ECO:0000256" key="1">
    <source>
        <dbReference type="SAM" id="Phobius"/>
    </source>
</evidence>
<name>G0MMI0_CAEBE</name>
<dbReference type="EMBL" id="GL379802">
    <property type="protein sequence ID" value="EGT37381.1"/>
    <property type="molecule type" value="Genomic_DNA"/>
</dbReference>
<accession>G0MMI0</accession>
<keyword evidence="1" id="KW-0472">Membrane</keyword>